<reference evidence="3" key="1">
    <citation type="submission" date="2021-02" db="EMBL/GenBank/DDBJ databases">
        <authorList>
            <person name="Nowell W R."/>
        </authorList>
    </citation>
    <scope>NUCLEOTIDE SEQUENCE</scope>
</reference>
<evidence type="ECO:0000256" key="1">
    <source>
        <dbReference type="SAM" id="MobiDB-lite"/>
    </source>
</evidence>
<evidence type="ECO:0000259" key="2">
    <source>
        <dbReference type="Pfam" id="PF08443"/>
    </source>
</evidence>
<feature type="domain" description="ATP-grasp fold RimK-type" evidence="2">
    <location>
        <begin position="210"/>
        <end position="299"/>
    </location>
</feature>
<sequence>MNPSTDVDSRKTDHQLEEEERTISSPPMTETPVVVILTPELNDPMFAEFWEFSFDQLSSKFKEIGVRAIATPWMTTPLSSDTSQSFIYIANLAWGYHYYPDRWNSWLRNWPKEIKLFNSPSLLLWNTRKTYLQDLKNAGIPIIPTLYVEHIDEKILTDAAAHFNTSDLMLKLQISACSFNTIRVLVGSNDFARAPKSLSTSDTVAELIRLNAIDSMMMIQPFMSSVVQEGEMSVFVFNGKVSHAVRSNTQPDDYRVQFEHGGVTTAVKEISTEMLELVHAAIAACPEIPVYARIDIIRNLITGHLCIIEVELIEPNLFLEHASDGGTAFVRAILQACSHNSHSEDNSK</sequence>
<accession>A0A814D8J2</accession>
<gene>
    <name evidence="3" type="ORF">JYZ213_LOCUS13256</name>
    <name evidence="4" type="ORF">OXD698_LOCUS29018</name>
</gene>
<dbReference type="Pfam" id="PF08443">
    <property type="entry name" value="RimK"/>
    <property type="match status" value="1"/>
</dbReference>
<evidence type="ECO:0000313" key="5">
    <source>
        <dbReference type="Proteomes" id="UP000663845"/>
    </source>
</evidence>
<evidence type="ECO:0000313" key="4">
    <source>
        <dbReference type="EMBL" id="CAF3992298.1"/>
    </source>
</evidence>
<dbReference type="EMBL" id="CAJOAZ010003206">
    <property type="protein sequence ID" value="CAF3992298.1"/>
    <property type="molecule type" value="Genomic_DNA"/>
</dbReference>
<dbReference type="SUPFAM" id="SSF56059">
    <property type="entry name" value="Glutathione synthetase ATP-binding domain-like"/>
    <property type="match status" value="1"/>
</dbReference>
<dbReference type="InterPro" id="IPR053191">
    <property type="entry name" value="DcsG_Biosynth_Enzyme"/>
</dbReference>
<dbReference type="PANTHER" id="PTHR39217:SF1">
    <property type="entry name" value="GLUTATHIONE SYNTHETASE"/>
    <property type="match status" value="1"/>
</dbReference>
<name>A0A814D8J2_9BILA</name>
<organism evidence="3 5">
    <name type="scientific">Adineta steineri</name>
    <dbReference type="NCBI Taxonomy" id="433720"/>
    <lineage>
        <taxon>Eukaryota</taxon>
        <taxon>Metazoa</taxon>
        <taxon>Spiralia</taxon>
        <taxon>Gnathifera</taxon>
        <taxon>Rotifera</taxon>
        <taxon>Eurotatoria</taxon>
        <taxon>Bdelloidea</taxon>
        <taxon>Adinetida</taxon>
        <taxon>Adinetidae</taxon>
        <taxon>Adineta</taxon>
    </lineage>
</organism>
<protein>
    <recommendedName>
        <fullName evidence="2">ATP-grasp fold RimK-type domain-containing protein</fullName>
    </recommendedName>
</protein>
<comment type="caution">
    <text evidence="3">The sequence shown here is derived from an EMBL/GenBank/DDBJ whole genome shotgun (WGS) entry which is preliminary data.</text>
</comment>
<dbReference type="Proteomes" id="UP000663845">
    <property type="component" value="Unassembled WGS sequence"/>
</dbReference>
<dbReference type="InterPro" id="IPR013651">
    <property type="entry name" value="ATP-grasp_RimK-type"/>
</dbReference>
<dbReference type="EMBL" id="CAJNOG010000106">
    <property type="protein sequence ID" value="CAF0950335.1"/>
    <property type="molecule type" value="Genomic_DNA"/>
</dbReference>
<dbReference type="PANTHER" id="PTHR39217">
    <property type="match status" value="1"/>
</dbReference>
<dbReference type="AlphaFoldDB" id="A0A814D8J2"/>
<dbReference type="Proteomes" id="UP000663844">
    <property type="component" value="Unassembled WGS sequence"/>
</dbReference>
<proteinExistence type="predicted"/>
<feature type="region of interest" description="Disordered" evidence="1">
    <location>
        <begin position="1"/>
        <end position="25"/>
    </location>
</feature>
<dbReference type="Gene3D" id="3.30.470.20">
    <property type="entry name" value="ATP-grasp fold, B domain"/>
    <property type="match status" value="1"/>
</dbReference>
<evidence type="ECO:0000313" key="3">
    <source>
        <dbReference type="EMBL" id="CAF0950335.1"/>
    </source>
</evidence>